<dbReference type="Proteomes" id="UP001218231">
    <property type="component" value="Plasmid unnamed1"/>
</dbReference>
<evidence type="ECO:0000313" key="5">
    <source>
        <dbReference type="EMBL" id="WCT79376.1"/>
    </source>
</evidence>
<dbReference type="Gene3D" id="2.60.40.3140">
    <property type="match status" value="1"/>
</dbReference>
<dbReference type="InterPro" id="IPR019734">
    <property type="entry name" value="TPR_rpt"/>
</dbReference>
<proteinExistence type="predicted"/>
<dbReference type="InterPro" id="IPR011990">
    <property type="entry name" value="TPR-like_helical_dom_sf"/>
</dbReference>
<dbReference type="RefSeq" id="WP_273619653.1">
    <property type="nucleotide sequence ID" value="NZ_CP117418.1"/>
</dbReference>
<evidence type="ECO:0000256" key="2">
    <source>
        <dbReference type="ARBA" id="ARBA00022803"/>
    </source>
</evidence>
<dbReference type="PANTHER" id="PTHR44858:SF1">
    <property type="entry name" value="UDP-N-ACETYLGLUCOSAMINE--PEPTIDE N-ACETYLGLUCOSAMINYLTRANSFERASE SPINDLY-RELATED"/>
    <property type="match status" value="1"/>
</dbReference>
<keyword evidence="6" id="KW-1185">Reference proteome</keyword>
<evidence type="ECO:0000313" key="6">
    <source>
        <dbReference type="Proteomes" id="UP001218231"/>
    </source>
</evidence>
<dbReference type="SUPFAM" id="SSF54001">
    <property type="entry name" value="Cysteine proteinases"/>
    <property type="match status" value="1"/>
</dbReference>
<gene>
    <name evidence="5" type="ORF">PQ457_20495</name>
</gene>
<geneLocation type="plasmid" evidence="5 6">
    <name>unnamed1</name>
</geneLocation>
<sequence length="935" mass="100928">MRKRWLVATAYAALLHSCPALAADQPLYQPAPAWVVESSLPKELTTPGGAPPSAFDFQERFSKGQSWNYVDIANRISSPEQLTQNSMIALPWFPDKGDLIIHELSILRGAEKIDLLAQGQKFTVLRREQSLEQQQLTGVLTATLAVEGLRIGDTLRLRLSSTMHDPALGGHVQWVSPLLSLPARTSKAGMRVLWPAGEALHWKLMANNAATSTASLGGDTVLNITLPAPKAPEMPDDAPGRYRHPAMIEVSSFASWTDVSQTVAPLYTTDGPLLPDSALGKAVAQITARTTDPVERIAAALRVVQDDIRYLALSMDGGNYIPQPAEKTWAVRYGDCKAKTLLLLTMLHAMRIEAEPVLAHVGLDDLVKDRLPALSAFNHVFVRARVDGQSIWLDGTAAGTSLADLRDTPAMRYVLPVRKDGADLEEVVRKAPARATTDMDLVIDESSSIDLPSVIDARLTLRGRNATALWLMANQIGEKEKFELLHGLMSNMVGEGQFTKLALTENKEEATVTVTGRGLVSTPWRQDENRRKRNLSRILDKISFTPDRARTAWAAIPVATAAPDKAHIHARLRLPDGGRGYTMEGSASFSGEVAGYRMERQTTLAGDEVILDESLSSSAAEIAPARIPAERALAAQALSAGPRLLAPQDALRRWDLPLAAKAPGTQLAAVTTLFKAAVSESEPEDISALAGQASFLKGIGDYPGAIASWTQAIAKAPAAENYVNRANLEVQTGDLAAAAKDAEAARALDPSDVGALNLAADIAARRGDLTSGVAMLDERISLAGKEKDGILLDRAMLIASYGDVQEGLAQMDTLIAKKPGNPELLNARCWAKASRQVQIDTALKDCTSAIELTDNSAPILDSRAVVWLRMGRLDAALSDLDAALLQNPSQGETRLVRAIVLKKLGRMAEAQRELASARRLLPNVENEYKRHGLVY</sequence>
<keyword evidence="2" id="KW-0802">TPR repeat</keyword>
<dbReference type="PANTHER" id="PTHR44858">
    <property type="entry name" value="TETRATRICOPEPTIDE REPEAT PROTEIN 6"/>
    <property type="match status" value="1"/>
</dbReference>
<dbReference type="EMBL" id="CP117418">
    <property type="protein sequence ID" value="WCT79376.1"/>
    <property type="molecule type" value="Genomic_DNA"/>
</dbReference>
<name>A0ABY7U3I9_9SPHN</name>
<evidence type="ECO:0000259" key="4">
    <source>
        <dbReference type="Pfam" id="PF12969"/>
    </source>
</evidence>
<dbReference type="InterPro" id="IPR050498">
    <property type="entry name" value="Ycf3"/>
</dbReference>
<dbReference type="Pfam" id="PF12969">
    <property type="entry name" value="DUF3857"/>
    <property type="match status" value="1"/>
</dbReference>
<feature type="chain" id="PRO_5046330154" evidence="3">
    <location>
        <begin position="23"/>
        <end position="935"/>
    </location>
</feature>
<dbReference type="Gene3D" id="1.25.40.10">
    <property type="entry name" value="Tetratricopeptide repeat domain"/>
    <property type="match status" value="2"/>
</dbReference>
<keyword evidence="1" id="KW-0677">Repeat</keyword>
<evidence type="ECO:0000256" key="1">
    <source>
        <dbReference type="ARBA" id="ARBA00022737"/>
    </source>
</evidence>
<keyword evidence="5" id="KW-0614">Plasmid</keyword>
<feature type="signal peptide" evidence="3">
    <location>
        <begin position="1"/>
        <end position="22"/>
    </location>
</feature>
<dbReference type="Gene3D" id="3.10.620.30">
    <property type="match status" value="1"/>
</dbReference>
<dbReference type="InterPro" id="IPR038765">
    <property type="entry name" value="Papain-like_cys_pep_sf"/>
</dbReference>
<dbReference type="InterPro" id="IPR024618">
    <property type="entry name" value="DUF3857"/>
</dbReference>
<protein>
    <submittedName>
        <fullName evidence="5">Tetratricopeptide repeat protein</fullName>
    </submittedName>
</protein>
<feature type="domain" description="DUF3857" evidence="4">
    <location>
        <begin position="69"/>
        <end position="225"/>
    </location>
</feature>
<reference evidence="5 6" key="1">
    <citation type="submission" date="2023-02" db="EMBL/GenBank/DDBJ databases">
        <title>Genome sequence of Novosphingobium humi KACC 19094.</title>
        <authorList>
            <person name="Kim S."/>
            <person name="Heo J."/>
            <person name="Kwon S.-W."/>
        </authorList>
    </citation>
    <scope>NUCLEOTIDE SEQUENCE [LARGE SCALE GENOMIC DNA]</scope>
    <source>
        <strain evidence="5 6">KACC 19094</strain>
        <plasmid evidence="5 6">unnamed1</plasmid>
    </source>
</reference>
<keyword evidence="3" id="KW-0732">Signal</keyword>
<dbReference type="SUPFAM" id="SSF48452">
    <property type="entry name" value="TPR-like"/>
    <property type="match status" value="1"/>
</dbReference>
<organism evidence="5 6">
    <name type="scientific">Novosphingobium humi</name>
    <dbReference type="NCBI Taxonomy" id="2282397"/>
    <lineage>
        <taxon>Bacteria</taxon>
        <taxon>Pseudomonadati</taxon>
        <taxon>Pseudomonadota</taxon>
        <taxon>Alphaproteobacteria</taxon>
        <taxon>Sphingomonadales</taxon>
        <taxon>Sphingomonadaceae</taxon>
        <taxon>Novosphingobium</taxon>
    </lineage>
</organism>
<accession>A0ABY7U3I9</accession>
<evidence type="ECO:0000256" key="3">
    <source>
        <dbReference type="SAM" id="SignalP"/>
    </source>
</evidence>
<dbReference type="SMART" id="SM00028">
    <property type="entry name" value="TPR"/>
    <property type="match status" value="4"/>
</dbReference>